<protein>
    <recommendedName>
        <fullName evidence="6">Membrane protein involved in colicin uptake</fullName>
    </recommendedName>
</protein>
<dbReference type="EMBL" id="CATZAR010000002">
    <property type="protein sequence ID" value="CAJ0782983.1"/>
    <property type="molecule type" value="Genomic_DNA"/>
</dbReference>
<dbReference type="AlphaFoldDB" id="A0AAD2F192"/>
<evidence type="ECO:0000313" key="3">
    <source>
        <dbReference type="EMBL" id="CAJ0796985.1"/>
    </source>
</evidence>
<accession>A0AAD2F192</accession>
<feature type="compositionally biased region" description="Basic and acidic residues" evidence="1">
    <location>
        <begin position="219"/>
        <end position="229"/>
    </location>
</feature>
<name>A0AAD2F192_9RALS</name>
<reference evidence="3 5" key="1">
    <citation type="submission" date="2023-07" db="EMBL/GenBank/DDBJ databases">
        <authorList>
            <person name="Peeters C."/>
        </authorList>
    </citation>
    <scope>NUCLEOTIDE SEQUENCE</scope>
    <source>
        <strain evidence="2 5">LMG 18095</strain>
        <strain evidence="3">R-77560</strain>
    </source>
</reference>
<keyword evidence="5" id="KW-1185">Reference proteome</keyword>
<dbReference type="Proteomes" id="UP001189756">
    <property type="component" value="Unassembled WGS sequence"/>
</dbReference>
<dbReference type="Proteomes" id="UP001189773">
    <property type="component" value="Unassembled WGS sequence"/>
</dbReference>
<gene>
    <name evidence="2" type="ORF">LMG18095_01004</name>
    <name evidence="3" type="ORF">R77560_02958</name>
</gene>
<feature type="compositionally biased region" description="Basic and acidic residues" evidence="1">
    <location>
        <begin position="240"/>
        <end position="267"/>
    </location>
</feature>
<evidence type="ECO:0008006" key="6">
    <source>
        <dbReference type="Google" id="ProtNLM"/>
    </source>
</evidence>
<evidence type="ECO:0000313" key="4">
    <source>
        <dbReference type="Proteomes" id="UP001189756"/>
    </source>
</evidence>
<evidence type="ECO:0000313" key="2">
    <source>
        <dbReference type="EMBL" id="CAJ0782983.1"/>
    </source>
</evidence>
<dbReference type="EMBL" id="CATZAZ010000006">
    <property type="protein sequence ID" value="CAJ0796985.1"/>
    <property type="molecule type" value="Genomic_DNA"/>
</dbReference>
<comment type="caution">
    <text evidence="3">The sequence shown here is derived from an EMBL/GenBank/DDBJ whole genome shotgun (WGS) entry which is preliminary data.</text>
</comment>
<sequence length="285" mass="32151">MESRAFCHNANPVPELKSVAARRLPHRRGDKMRVMPTLLFSARRRAAARRASQLVLPASVLSVALLAAPAWSQSQPASAPTAAVPATQPDFGAEHDRIASAKSWAEYRYAQAERACYDKFLVTRCIDKAKDVRRTELHSIRERELALDEAERADRAARRDQERAIREAQYNAERPQREAAEQKNRTDFASKQEQQRLNEAQRQAAAPQRAANAQAAAKKQTDYDAKLKAAQEQGAANAAKRAESAKQFQEKQQDAAKRQKELEERREQAKRRNQQNQNNTSPLGF</sequence>
<feature type="compositionally biased region" description="Basic and acidic residues" evidence="1">
    <location>
        <begin position="174"/>
        <end position="196"/>
    </location>
</feature>
<proteinExistence type="predicted"/>
<feature type="compositionally biased region" description="Low complexity" evidence="1">
    <location>
        <begin position="200"/>
        <end position="218"/>
    </location>
</feature>
<evidence type="ECO:0000313" key="5">
    <source>
        <dbReference type="Proteomes" id="UP001189773"/>
    </source>
</evidence>
<feature type="compositionally biased region" description="Low complexity" evidence="1">
    <location>
        <begin position="230"/>
        <end position="239"/>
    </location>
</feature>
<feature type="region of interest" description="Disordered" evidence="1">
    <location>
        <begin position="170"/>
        <end position="285"/>
    </location>
</feature>
<evidence type="ECO:0000256" key="1">
    <source>
        <dbReference type="SAM" id="MobiDB-lite"/>
    </source>
</evidence>
<organism evidence="3 4">
    <name type="scientific">Ralstonia thomasii</name>
    <dbReference type="NCBI Taxonomy" id="3058596"/>
    <lineage>
        <taxon>Bacteria</taxon>
        <taxon>Pseudomonadati</taxon>
        <taxon>Pseudomonadota</taxon>
        <taxon>Betaproteobacteria</taxon>
        <taxon>Burkholderiales</taxon>
        <taxon>Burkholderiaceae</taxon>
        <taxon>Ralstonia</taxon>
    </lineage>
</organism>